<evidence type="ECO:0000313" key="7">
    <source>
        <dbReference type="EMBL" id="QGN16465.1"/>
    </source>
</evidence>
<gene>
    <name evidence="7" type="ORF">FIM1_3178</name>
</gene>
<evidence type="ECO:0000256" key="3">
    <source>
        <dbReference type="ARBA" id="ARBA00016774"/>
    </source>
</evidence>
<dbReference type="InterPro" id="IPR029058">
    <property type="entry name" value="AB_hydrolase_fold"/>
</dbReference>
<comment type="function">
    <text evidence="6">Serine hydrolase involved in the detoxification of formaldehyde.</text>
</comment>
<evidence type="ECO:0000256" key="4">
    <source>
        <dbReference type="ARBA" id="ARBA00022487"/>
    </source>
</evidence>
<dbReference type="Gene3D" id="3.40.50.1820">
    <property type="entry name" value="alpha/beta hydrolase"/>
    <property type="match status" value="1"/>
</dbReference>
<keyword evidence="6" id="KW-0963">Cytoplasm</keyword>
<evidence type="ECO:0000256" key="5">
    <source>
        <dbReference type="ARBA" id="ARBA00022801"/>
    </source>
</evidence>
<dbReference type="InterPro" id="IPR014186">
    <property type="entry name" value="S-formylglutathione_hydrol"/>
</dbReference>
<evidence type="ECO:0000256" key="1">
    <source>
        <dbReference type="ARBA" id="ARBA00005622"/>
    </source>
</evidence>
<dbReference type="EMBL" id="CP015058">
    <property type="protein sequence ID" value="QGN16465.1"/>
    <property type="molecule type" value="Genomic_DNA"/>
</dbReference>
<dbReference type="NCBIfam" id="TIGR02821">
    <property type="entry name" value="fghA_ester_D"/>
    <property type="match status" value="1"/>
</dbReference>
<comment type="subcellular location">
    <subcellularLocation>
        <location evidence="6">Cytoplasm</location>
    </subcellularLocation>
</comment>
<keyword evidence="4 6" id="KW-0719">Serine esterase</keyword>
<dbReference type="InterPro" id="IPR000801">
    <property type="entry name" value="Esterase-like"/>
</dbReference>
<protein>
    <recommendedName>
        <fullName evidence="3 6">S-formylglutathione hydrolase</fullName>
        <ecNumber evidence="2 6">3.1.2.12</ecNumber>
    </recommendedName>
</protein>
<keyword evidence="5 6" id="KW-0378">Hydrolase</keyword>
<dbReference type="SUPFAM" id="SSF53474">
    <property type="entry name" value="alpha/beta-Hydrolases"/>
    <property type="match status" value="1"/>
</dbReference>
<comment type="similarity">
    <text evidence="1 6">Belongs to the esterase D family.</text>
</comment>
<accession>A0ABX6EY13</accession>
<evidence type="ECO:0000256" key="2">
    <source>
        <dbReference type="ARBA" id="ARBA00012479"/>
    </source>
</evidence>
<dbReference type="PANTHER" id="PTHR10061:SF0">
    <property type="entry name" value="S-FORMYLGLUTATHIONE HYDROLASE"/>
    <property type="match status" value="1"/>
</dbReference>
<proteinExistence type="inferred from homology"/>
<dbReference type="EC" id="3.1.2.12" evidence="2 6"/>
<reference evidence="7 8" key="1">
    <citation type="submission" date="2016-03" db="EMBL/GenBank/DDBJ databases">
        <title>How can Kluyveromyces marxianus grow so fast - potential evolutionary course in Saccharomyces Complex revealed by comparative genomics.</title>
        <authorList>
            <person name="Mo W."/>
            <person name="Lu W."/>
            <person name="Yang X."/>
            <person name="Qi J."/>
            <person name="Lv H."/>
        </authorList>
    </citation>
    <scope>NUCLEOTIDE SEQUENCE [LARGE SCALE GENOMIC DNA]</scope>
    <source>
        <strain evidence="7 8">FIM1</strain>
    </source>
</reference>
<comment type="catalytic activity">
    <reaction evidence="6">
        <text>S-formylglutathione + H2O = formate + glutathione + H(+)</text>
        <dbReference type="Rhea" id="RHEA:14961"/>
        <dbReference type="ChEBI" id="CHEBI:15377"/>
        <dbReference type="ChEBI" id="CHEBI:15378"/>
        <dbReference type="ChEBI" id="CHEBI:15740"/>
        <dbReference type="ChEBI" id="CHEBI:57688"/>
        <dbReference type="ChEBI" id="CHEBI:57925"/>
        <dbReference type="EC" id="3.1.2.12"/>
    </reaction>
</comment>
<dbReference type="Pfam" id="PF00756">
    <property type="entry name" value="Esterase"/>
    <property type="match status" value="1"/>
</dbReference>
<dbReference type="PANTHER" id="PTHR10061">
    <property type="entry name" value="S-FORMYLGLUTATHIONE HYDROLASE"/>
    <property type="match status" value="1"/>
</dbReference>
<dbReference type="Proteomes" id="UP000422736">
    <property type="component" value="Chromosome 5"/>
</dbReference>
<dbReference type="GO" id="GO:0016787">
    <property type="term" value="F:hydrolase activity"/>
    <property type="evidence" value="ECO:0007669"/>
    <property type="project" value="UniProtKB-KW"/>
</dbReference>
<sequence>MSLKINSTIGVCGGKLLKLSHKSQCTGTNMDVNLYLPKQYYSSKEGSKLIPSILYLSGLTCTPQNASEKAFWQIQADKYGFAVIFPDTSPRGDDVDTDPEESWDFGLGAGFYLNATEKPYSTHYHMYDYVHKELPEVLSKEFGSKVDFFDNISITGHSMGGYGALSGFLKNINRYKSCSAFAPIVNPSVVPWGQKAFKGYLGAENKDAWAQYDPAELVKKVENTSGKKILIHVGSNDPFLEKQLKPELLLDAAKNTSWEEKIELNIVDGFDHSYYFISTFVPTHAEFHAKYLGLT</sequence>
<organism evidence="7 8">
    <name type="scientific">Kluyveromyces marxianus</name>
    <name type="common">Yeast</name>
    <name type="synonym">Candida kefyr</name>
    <dbReference type="NCBI Taxonomy" id="4911"/>
    <lineage>
        <taxon>Eukaryota</taxon>
        <taxon>Fungi</taxon>
        <taxon>Dikarya</taxon>
        <taxon>Ascomycota</taxon>
        <taxon>Saccharomycotina</taxon>
        <taxon>Saccharomycetes</taxon>
        <taxon>Saccharomycetales</taxon>
        <taxon>Saccharomycetaceae</taxon>
        <taxon>Kluyveromyces</taxon>
    </lineage>
</organism>
<name>A0ABX6EY13_KLUMA</name>
<keyword evidence="8" id="KW-1185">Reference proteome</keyword>
<evidence type="ECO:0000313" key="8">
    <source>
        <dbReference type="Proteomes" id="UP000422736"/>
    </source>
</evidence>
<evidence type="ECO:0000256" key="6">
    <source>
        <dbReference type="RuleBase" id="RU363068"/>
    </source>
</evidence>